<dbReference type="Gene3D" id="3.40.50.1820">
    <property type="entry name" value="alpha/beta hydrolase"/>
    <property type="match status" value="1"/>
</dbReference>
<dbReference type="RefSeq" id="WP_271219762.1">
    <property type="nucleotide sequence ID" value="NZ_BAAAVD010000049.1"/>
</dbReference>
<proteinExistence type="inferred from homology"/>
<evidence type="ECO:0000313" key="7">
    <source>
        <dbReference type="Proteomes" id="UP001143474"/>
    </source>
</evidence>
<evidence type="ECO:0000313" key="6">
    <source>
        <dbReference type="EMBL" id="GLK11377.1"/>
    </source>
</evidence>
<keyword evidence="3 6" id="KW-0378">Hydrolase</keyword>
<dbReference type="Pfam" id="PF06441">
    <property type="entry name" value="EHN"/>
    <property type="match status" value="1"/>
</dbReference>
<dbReference type="InterPro" id="IPR029058">
    <property type="entry name" value="AB_hydrolase_fold"/>
</dbReference>
<evidence type="ECO:0000256" key="2">
    <source>
        <dbReference type="ARBA" id="ARBA00022797"/>
    </source>
</evidence>
<sequence>MKPSRFRIAVPDEDLDDLRRRLAASRLPDDLGDGWTYGADRAYLAELLDHWRNGYDWRDHEKAVNEYAHYRVELDGQPIHYMHAPRPGATPLLLIGGWPWTFWDFAEVLPLLADFELVVPDLPGYGFSTPLRGTGVGYAETAELFHRLMTEVLGHQRYGVYGSDWGAIVGEQLAHTRPDAVVGLHTTMPFPLDAAPVSPDLWTPEEEARREAYTAWGRTGAGYFQMHVTRPQTVAYLADSPAATAAWLVEKLHDWTDHDGDFEKAYPRDRVLTTLSIYWFTNSMGSSARMYAESLRRPWQPVHDDVPVIGVPTAVAAYPKEPTAQPRRWVERYFNLQRYTVMDRGGHFPAVEDPRGLAADIAAFFTTLHGQEHTS</sequence>
<gene>
    <name evidence="6" type="ORF">GCM10017600_47840</name>
</gene>
<feature type="active site" description="Nucleophile" evidence="4">
    <location>
        <position position="164"/>
    </location>
</feature>
<feature type="active site" description="Proton donor" evidence="4">
    <location>
        <position position="291"/>
    </location>
</feature>
<reference evidence="6" key="1">
    <citation type="journal article" date="2014" name="Int. J. Syst. Evol. Microbiol.">
        <title>Complete genome sequence of Corynebacterium casei LMG S-19264T (=DSM 44701T), isolated from a smear-ripened cheese.</title>
        <authorList>
            <consortium name="US DOE Joint Genome Institute (JGI-PGF)"/>
            <person name="Walter F."/>
            <person name="Albersmeier A."/>
            <person name="Kalinowski J."/>
            <person name="Ruckert C."/>
        </authorList>
    </citation>
    <scope>NUCLEOTIDE SEQUENCE</scope>
    <source>
        <strain evidence="6">VKM Ac-2007</strain>
    </source>
</reference>
<comment type="caution">
    <text evidence="6">The sequence shown here is derived from an EMBL/GenBank/DDBJ whole genome shotgun (WGS) entry which is preliminary data.</text>
</comment>
<dbReference type="PANTHER" id="PTHR21661">
    <property type="entry name" value="EPOXIDE HYDROLASE 1-RELATED"/>
    <property type="match status" value="1"/>
</dbReference>
<dbReference type="EMBL" id="BSEV01000011">
    <property type="protein sequence ID" value="GLK11377.1"/>
    <property type="molecule type" value="Genomic_DNA"/>
</dbReference>
<dbReference type="PANTHER" id="PTHR21661:SF35">
    <property type="entry name" value="EPOXIDE HYDROLASE"/>
    <property type="match status" value="1"/>
</dbReference>
<evidence type="ECO:0000259" key="5">
    <source>
        <dbReference type="Pfam" id="PF06441"/>
    </source>
</evidence>
<keyword evidence="2" id="KW-0058">Aromatic hydrocarbons catabolism</keyword>
<feature type="active site" description="Proton acceptor" evidence="4">
    <location>
        <position position="347"/>
    </location>
</feature>
<reference evidence="6" key="2">
    <citation type="submission" date="2023-01" db="EMBL/GenBank/DDBJ databases">
        <authorList>
            <person name="Sun Q."/>
            <person name="Evtushenko L."/>
        </authorList>
    </citation>
    <scope>NUCLEOTIDE SEQUENCE</scope>
    <source>
        <strain evidence="6">VKM Ac-2007</strain>
    </source>
</reference>
<dbReference type="Proteomes" id="UP001143474">
    <property type="component" value="Unassembled WGS sequence"/>
</dbReference>
<dbReference type="InterPro" id="IPR000639">
    <property type="entry name" value="Epox_hydrolase-like"/>
</dbReference>
<dbReference type="InterPro" id="IPR010497">
    <property type="entry name" value="Epoxide_hydro_N"/>
</dbReference>
<dbReference type="GO" id="GO:0097176">
    <property type="term" value="P:epoxide metabolic process"/>
    <property type="evidence" value="ECO:0007669"/>
    <property type="project" value="TreeGrafter"/>
</dbReference>
<dbReference type="AlphaFoldDB" id="A0A9W6I479"/>
<dbReference type="PIRSF" id="PIRSF001112">
    <property type="entry name" value="Epoxide_hydrolase"/>
    <property type="match status" value="1"/>
</dbReference>
<keyword evidence="7" id="KW-1185">Reference proteome</keyword>
<dbReference type="SUPFAM" id="SSF53474">
    <property type="entry name" value="alpha/beta-Hydrolases"/>
    <property type="match status" value="1"/>
</dbReference>
<name>A0A9W6I479_9ACTN</name>
<evidence type="ECO:0000256" key="4">
    <source>
        <dbReference type="PIRSR" id="PIRSR001112-1"/>
    </source>
</evidence>
<dbReference type="GO" id="GO:0004301">
    <property type="term" value="F:epoxide hydrolase activity"/>
    <property type="evidence" value="ECO:0007669"/>
    <property type="project" value="TreeGrafter"/>
</dbReference>
<comment type="similarity">
    <text evidence="1">Belongs to the peptidase S33 family.</text>
</comment>
<organism evidence="6 7">
    <name type="scientific">Streptosporangium carneum</name>
    <dbReference type="NCBI Taxonomy" id="47481"/>
    <lineage>
        <taxon>Bacteria</taxon>
        <taxon>Bacillati</taxon>
        <taxon>Actinomycetota</taxon>
        <taxon>Actinomycetes</taxon>
        <taxon>Streptosporangiales</taxon>
        <taxon>Streptosporangiaceae</taxon>
        <taxon>Streptosporangium</taxon>
    </lineage>
</organism>
<accession>A0A9W6I479</accession>
<feature type="domain" description="Epoxide hydrolase N-terminal" evidence="5">
    <location>
        <begin position="4"/>
        <end position="105"/>
    </location>
</feature>
<evidence type="ECO:0000256" key="1">
    <source>
        <dbReference type="ARBA" id="ARBA00010088"/>
    </source>
</evidence>
<protein>
    <submittedName>
        <fullName evidence="6">Epoxide hydrolase</fullName>
    </submittedName>
</protein>
<dbReference type="InterPro" id="IPR016292">
    <property type="entry name" value="Epoxide_hydrolase"/>
</dbReference>
<dbReference type="PRINTS" id="PR00412">
    <property type="entry name" value="EPOXHYDRLASE"/>
</dbReference>
<evidence type="ECO:0000256" key="3">
    <source>
        <dbReference type="ARBA" id="ARBA00022801"/>
    </source>
</evidence>